<feature type="domain" description="Heparan-alpha-glucosaminide N-acetyltransferase catalytic" evidence="3">
    <location>
        <begin position="58"/>
        <end position="251"/>
    </location>
</feature>
<dbReference type="EMBL" id="BAABEO010000017">
    <property type="protein sequence ID" value="GAA3686323.1"/>
    <property type="molecule type" value="Genomic_DNA"/>
</dbReference>
<keyword evidence="2" id="KW-0472">Membrane</keyword>
<feature type="region of interest" description="Disordered" evidence="1">
    <location>
        <begin position="1"/>
        <end position="55"/>
    </location>
</feature>
<dbReference type="RefSeq" id="WP_345151117.1">
    <property type="nucleotide sequence ID" value="NZ_BAABEO010000017.1"/>
</dbReference>
<feature type="transmembrane region" description="Helical" evidence="2">
    <location>
        <begin position="133"/>
        <end position="150"/>
    </location>
</feature>
<keyword evidence="2" id="KW-0812">Transmembrane</keyword>
<feature type="transmembrane region" description="Helical" evidence="2">
    <location>
        <begin position="156"/>
        <end position="174"/>
    </location>
</feature>
<feature type="transmembrane region" description="Helical" evidence="2">
    <location>
        <begin position="179"/>
        <end position="201"/>
    </location>
</feature>
<keyword evidence="2" id="KW-1133">Transmembrane helix</keyword>
<feature type="transmembrane region" description="Helical" evidence="2">
    <location>
        <begin position="323"/>
        <end position="344"/>
    </location>
</feature>
<feature type="transmembrane region" description="Helical" evidence="2">
    <location>
        <begin position="258"/>
        <end position="283"/>
    </location>
</feature>
<feature type="transmembrane region" description="Helical" evidence="2">
    <location>
        <begin position="356"/>
        <end position="376"/>
    </location>
</feature>
<evidence type="ECO:0000313" key="4">
    <source>
        <dbReference type="EMBL" id="GAA3686323.1"/>
    </source>
</evidence>
<feature type="compositionally biased region" description="Pro residues" evidence="1">
    <location>
        <begin position="18"/>
        <end position="35"/>
    </location>
</feature>
<protein>
    <submittedName>
        <fullName evidence="4">Heparan-alpha-glucosaminide N-acetyltransferase domain-containing protein</fullName>
    </submittedName>
</protein>
<accession>A0ABP7CEX4</accession>
<dbReference type="InterPro" id="IPR012429">
    <property type="entry name" value="HGSNAT_cat"/>
</dbReference>
<name>A0ABP7CEX4_9MICC</name>
<sequence length="429" mass="44261">MAQPAETPVPVPGGVAPRPAPGPRSPAGPQPPGASPPVGASQPPGTSPTGVRRPGKARILAVDAARCLALIGMMGVHVLPEANSAAEPSATWILFAGRASALFALLAGVSLAFGSGGRTLLEGRALRAARAGTAVRALLILALGLLLGYTEPDVDIILAYYGVMFLLAVPLLGLGPRTLVGLCAAFALAGPVLVLALQGVLPVPPDDNPTFTSLLTDPWVTLTQLLFTGGYPAVPWMAYMCAGLAIGRMDLGARRTGMRLLGFGVLLAAGAWVVSGIATAWAWGLGWRQTAILLVDGRDPRFDDGSWWWLAASTPYSAMPLELLHTIGTAMVALGVLLVAGRALRQIIEVLAPAGSMTLTLYSAHLVFLSLGLLGTSPFESFGLQVGAALLVGVLWQNLVGRGPLEAGVSAVSTRARVRAAGDYHRRAP</sequence>
<reference evidence="5" key="1">
    <citation type="journal article" date="2019" name="Int. J. Syst. Evol. Microbiol.">
        <title>The Global Catalogue of Microorganisms (GCM) 10K type strain sequencing project: providing services to taxonomists for standard genome sequencing and annotation.</title>
        <authorList>
            <consortium name="The Broad Institute Genomics Platform"/>
            <consortium name="The Broad Institute Genome Sequencing Center for Infectious Disease"/>
            <person name="Wu L."/>
            <person name="Ma J."/>
        </authorList>
    </citation>
    <scope>NUCLEOTIDE SEQUENCE [LARGE SCALE GENOMIC DNA]</scope>
    <source>
        <strain evidence="5">JCM 30742</strain>
    </source>
</reference>
<dbReference type="Pfam" id="PF07786">
    <property type="entry name" value="HGSNAT_cat"/>
    <property type="match status" value="1"/>
</dbReference>
<evidence type="ECO:0000259" key="3">
    <source>
        <dbReference type="Pfam" id="PF07786"/>
    </source>
</evidence>
<proteinExistence type="predicted"/>
<evidence type="ECO:0000313" key="5">
    <source>
        <dbReference type="Proteomes" id="UP001500752"/>
    </source>
</evidence>
<comment type="caution">
    <text evidence="4">The sequence shown here is derived from an EMBL/GenBank/DDBJ whole genome shotgun (WGS) entry which is preliminary data.</text>
</comment>
<feature type="transmembrane region" description="Helical" evidence="2">
    <location>
        <begin position="221"/>
        <end position="246"/>
    </location>
</feature>
<keyword evidence="5" id="KW-1185">Reference proteome</keyword>
<evidence type="ECO:0000256" key="1">
    <source>
        <dbReference type="SAM" id="MobiDB-lite"/>
    </source>
</evidence>
<evidence type="ECO:0000256" key="2">
    <source>
        <dbReference type="SAM" id="Phobius"/>
    </source>
</evidence>
<feature type="transmembrane region" description="Helical" evidence="2">
    <location>
        <begin position="92"/>
        <end position="113"/>
    </location>
</feature>
<gene>
    <name evidence="4" type="ORF">GCM10023081_24600</name>
</gene>
<dbReference type="Proteomes" id="UP001500752">
    <property type="component" value="Unassembled WGS sequence"/>
</dbReference>
<organism evidence="4 5">
    <name type="scientific">Arthrobacter ginkgonis</name>
    <dbReference type="NCBI Taxonomy" id="1630594"/>
    <lineage>
        <taxon>Bacteria</taxon>
        <taxon>Bacillati</taxon>
        <taxon>Actinomycetota</taxon>
        <taxon>Actinomycetes</taxon>
        <taxon>Micrococcales</taxon>
        <taxon>Micrococcaceae</taxon>
        <taxon>Arthrobacter</taxon>
    </lineage>
</organism>